<organism evidence="8 9">
    <name type="scientific">Phaseolus vulgaris</name>
    <name type="common">Kidney bean</name>
    <name type="synonym">French bean</name>
    <dbReference type="NCBI Taxonomy" id="3885"/>
    <lineage>
        <taxon>Eukaryota</taxon>
        <taxon>Viridiplantae</taxon>
        <taxon>Streptophyta</taxon>
        <taxon>Embryophyta</taxon>
        <taxon>Tracheophyta</taxon>
        <taxon>Spermatophyta</taxon>
        <taxon>Magnoliopsida</taxon>
        <taxon>eudicotyledons</taxon>
        <taxon>Gunneridae</taxon>
        <taxon>Pentapetalae</taxon>
        <taxon>rosids</taxon>
        <taxon>fabids</taxon>
        <taxon>Fabales</taxon>
        <taxon>Fabaceae</taxon>
        <taxon>Papilionoideae</taxon>
        <taxon>50 kb inversion clade</taxon>
        <taxon>NPAAA clade</taxon>
        <taxon>indigoferoid/millettioid clade</taxon>
        <taxon>Phaseoleae</taxon>
        <taxon>Phaseolus</taxon>
    </lineage>
</organism>
<keyword evidence="6 7" id="KW-0472">Membrane</keyword>
<dbReference type="OrthoDB" id="63113at2759"/>
<dbReference type="GO" id="GO:0016020">
    <property type="term" value="C:membrane"/>
    <property type="evidence" value="ECO:0007669"/>
    <property type="project" value="UniProtKB-SubCell"/>
</dbReference>
<dbReference type="Gramene" id="ESW16828">
    <property type="protein sequence ID" value="ESW16828"/>
    <property type="gene ID" value="PHAVU_007G188100g"/>
</dbReference>
<keyword evidence="9" id="KW-1185">Reference proteome</keyword>
<proteinExistence type="inferred from homology"/>
<dbReference type="EMBL" id="CM002294">
    <property type="protein sequence ID" value="ESW16828.1"/>
    <property type="molecule type" value="Genomic_DNA"/>
</dbReference>
<name>V7BIM3_PHAVU</name>
<dbReference type="PANTHER" id="PTHR19317:SF16">
    <property type="entry name" value="PRA1 FAMILY PROTEIN E"/>
    <property type="match status" value="1"/>
</dbReference>
<evidence type="ECO:0000313" key="9">
    <source>
        <dbReference type="Proteomes" id="UP000000226"/>
    </source>
</evidence>
<protein>
    <recommendedName>
        <fullName evidence="7">PRA1 family protein</fullName>
    </recommendedName>
</protein>
<dbReference type="AlphaFoldDB" id="V7BIM3"/>
<evidence type="ECO:0000256" key="1">
    <source>
        <dbReference type="ARBA" id="ARBA00002501"/>
    </source>
</evidence>
<dbReference type="InterPro" id="IPR004895">
    <property type="entry name" value="Prenylated_rab_accept_PRA1"/>
</dbReference>
<keyword evidence="7" id="KW-0813">Transport</keyword>
<reference evidence="9" key="1">
    <citation type="journal article" date="2014" name="Nat. Genet.">
        <title>A reference genome for common bean and genome-wide analysis of dual domestications.</title>
        <authorList>
            <person name="Schmutz J."/>
            <person name="McClean P.E."/>
            <person name="Mamidi S."/>
            <person name="Wu G.A."/>
            <person name="Cannon S.B."/>
            <person name="Grimwood J."/>
            <person name="Jenkins J."/>
            <person name="Shu S."/>
            <person name="Song Q."/>
            <person name="Chavarro C."/>
            <person name="Torres-Torres M."/>
            <person name="Geffroy V."/>
            <person name="Moghaddam S.M."/>
            <person name="Gao D."/>
            <person name="Abernathy B."/>
            <person name="Barry K."/>
            <person name="Blair M."/>
            <person name="Brick M.A."/>
            <person name="Chovatia M."/>
            <person name="Gepts P."/>
            <person name="Goodstein D.M."/>
            <person name="Gonzales M."/>
            <person name="Hellsten U."/>
            <person name="Hyten D.L."/>
            <person name="Jia G."/>
            <person name="Kelly J.D."/>
            <person name="Kudrna D."/>
            <person name="Lee R."/>
            <person name="Richard M.M."/>
            <person name="Miklas P.N."/>
            <person name="Osorno J.M."/>
            <person name="Rodrigues J."/>
            <person name="Thareau V."/>
            <person name="Urrea C.A."/>
            <person name="Wang M."/>
            <person name="Yu Y."/>
            <person name="Zhang M."/>
            <person name="Wing R.A."/>
            <person name="Cregan P.B."/>
            <person name="Rokhsar D.S."/>
            <person name="Jackson S.A."/>
        </authorList>
    </citation>
    <scope>NUCLEOTIDE SEQUENCE [LARGE SCALE GENOMIC DNA]</scope>
    <source>
        <strain evidence="9">cv. G19833</strain>
    </source>
</reference>
<evidence type="ECO:0000256" key="7">
    <source>
        <dbReference type="RuleBase" id="RU363107"/>
    </source>
</evidence>
<feature type="transmembrane region" description="Helical" evidence="7">
    <location>
        <begin position="136"/>
        <end position="155"/>
    </location>
</feature>
<sequence length="185" mass="20647">MSNISTAGYGTLAGATATTPPTTTSLVTPPPWREFLDFSALSRPSSYDDAMIRLRRNLSYFRYNYAAVTLLIVFLSLLWHPISMIVFLLVLVAWFYFYFSRHGPIVVFNQTLDDRTVLCVLAVITVIALVSTHVGLNVLLSLIVAVVFVGLHAAFRVTEDLFLDEESRLLSVVGTQPLRTNYTPI</sequence>
<evidence type="ECO:0000313" key="8">
    <source>
        <dbReference type="EMBL" id="ESW16828.1"/>
    </source>
</evidence>
<comment type="similarity">
    <text evidence="3 7">Belongs to the PRA1 family.</text>
</comment>
<evidence type="ECO:0000256" key="3">
    <source>
        <dbReference type="ARBA" id="ARBA00006483"/>
    </source>
</evidence>
<comment type="subcellular location">
    <subcellularLocation>
        <location evidence="2">Endomembrane system</location>
        <topology evidence="2">Multi-pass membrane protein</topology>
    </subcellularLocation>
    <subcellularLocation>
        <location evidence="7">Membrane</location>
        <topology evidence="7">Multi-pass membrane protein</topology>
    </subcellularLocation>
</comment>
<dbReference type="GO" id="GO:0005794">
    <property type="term" value="C:Golgi apparatus"/>
    <property type="evidence" value="ECO:0007669"/>
    <property type="project" value="TreeGrafter"/>
</dbReference>
<dbReference type="Proteomes" id="UP000000226">
    <property type="component" value="Chromosome 7"/>
</dbReference>
<dbReference type="Pfam" id="PF03208">
    <property type="entry name" value="PRA1"/>
    <property type="match status" value="1"/>
</dbReference>
<evidence type="ECO:0000256" key="2">
    <source>
        <dbReference type="ARBA" id="ARBA00004127"/>
    </source>
</evidence>
<keyword evidence="5 7" id="KW-1133">Transmembrane helix</keyword>
<keyword evidence="4 7" id="KW-0812">Transmembrane</keyword>
<comment type="function">
    <text evidence="1 7">May be involved in both secretory and endocytic intracellular trafficking in the endosomal/prevacuolar compartments.</text>
</comment>
<dbReference type="GO" id="GO:0016192">
    <property type="term" value="P:vesicle-mediated transport"/>
    <property type="evidence" value="ECO:0007669"/>
    <property type="project" value="EnsemblPlants"/>
</dbReference>
<dbReference type="GO" id="GO:0005783">
    <property type="term" value="C:endoplasmic reticulum"/>
    <property type="evidence" value="ECO:0007669"/>
    <property type="project" value="EnsemblPlants"/>
</dbReference>
<dbReference type="eggNOG" id="KOG3142">
    <property type="taxonomic scope" value="Eukaryota"/>
</dbReference>
<feature type="transmembrane region" description="Helical" evidence="7">
    <location>
        <begin position="60"/>
        <end position="78"/>
    </location>
</feature>
<evidence type="ECO:0000256" key="5">
    <source>
        <dbReference type="ARBA" id="ARBA00022989"/>
    </source>
</evidence>
<accession>V7BIM3</accession>
<dbReference type="PANTHER" id="PTHR19317">
    <property type="entry name" value="PRENYLATED RAB ACCEPTOR 1-RELATED"/>
    <property type="match status" value="1"/>
</dbReference>
<dbReference type="OMA" id="WISAKMS"/>
<feature type="transmembrane region" description="Helical" evidence="7">
    <location>
        <begin position="84"/>
        <end position="100"/>
    </location>
</feature>
<gene>
    <name evidence="8" type="ORF">PHAVU_007G188100g</name>
</gene>
<evidence type="ECO:0000256" key="6">
    <source>
        <dbReference type="ARBA" id="ARBA00023136"/>
    </source>
</evidence>
<evidence type="ECO:0000256" key="4">
    <source>
        <dbReference type="ARBA" id="ARBA00022692"/>
    </source>
</evidence>